<dbReference type="InterPro" id="IPR000537">
    <property type="entry name" value="UbiA_prenyltransferase"/>
</dbReference>
<dbReference type="Proteomes" id="UP000690515">
    <property type="component" value="Unassembled WGS sequence"/>
</dbReference>
<gene>
    <name evidence="11 13" type="primary">ubiA</name>
    <name evidence="13" type="ORF">KCG35_13535</name>
</gene>
<dbReference type="Gene3D" id="1.20.120.1780">
    <property type="entry name" value="UbiA prenyltransferase"/>
    <property type="match status" value="1"/>
</dbReference>
<feature type="transmembrane region" description="Helical" evidence="11">
    <location>
        <begin position="117"/>
        <end position="135"/>
    </location>
</feature>
<evidence type="ECO:0000256" key="2">
    <source>
        <dbReference type="ARBA" id="ARBA00004141"/>
    </source>
</evidence>
<dbReference type="Pfam" id="PF01040">
    <property type="entry name" value="UbiA"/>
    <property type="match status" value="1"/>
</dbReference>
<accession>A0ABS5ZDF7</accession>
<keyword evidence="10 11" id="KW-0472">Membrane</keyword>
<comment type="cofactor">
    <cofactor evidence="1 11">
        <name>Mg(2+)</name>
        <dbReference type="ChEBI" id="CHEBI:18420"/>
    </cofactor>
</comment>
<proteinExistence type="inferred from homology"/>
<keyword evidence="9 11" id="KW-1133">Transmembrane helix</keyword>
<evidence type="ECO:0000313" key="14">
    <source>
        <dbReference type="Proteomes" id="UP000690515"/>
    </source>
</evidence>
<dbReference type="PROSITE" id="PS00943">
    <property type="entry name" value="UBIA"/>
    <property type="match status" value="1"/>
</dbReference>
<dbReference type="HAMAP" id="MF_01635">
    <property type="entry name" value="UbiA"/>
    <property type="match status" value="1"/>
</dbReference>
<evidence type="ECO:0000313" key="13">
    <source>
        <dbReference type="EMBL" id="MBU2712088.1"/>
    </source>
</evidence>
<dbReference type="EC" id="2.5.1.39" evidence="11 12"/>
<dbReference type="GO" id="GO:0008412">
    <property type="term" value="F:4-hydroxybenzoate polyprenyltransferase activity"/>
    <property type="evidence" value="ECO:0007669"/>
    <property type="project" value="UniProtKB-EC"/>
</dbReference>
<evidence type="ECO:0000256" key="11">
    <source>
        <dbReference type="HAMAP-Rule" id="MF_01635"/>
    </source>
</evidence>
<keyword evidence="11" id="KW-0460">Magnesium</keyword>
<comment type="similarity">
    <text evidence="3 11">Belongs to the UbiA prenyltransferase family.</text>
</comment>
<dbReference type="EMBL" id="JAGSOY010000030">
    <property type="protein sequence ID" value="MBU2712088.1"/>
    <property type="molecule type" value="Genomic_DNA"/>
</dbReference>
<comment type="function">
    <text evidence="11">Catalyzes the prenylation of para-hydroxybenzoate (PHB) with an all-trans polyprenyl group. Mediates the second step in the final reaction sequence of ubiquinone-8 (UQ-8) biosynthesis, which is the condensation of the polyisoprenoid side chain with PHB, generating the first membrane-bound Q intermediate 3-octaprenyl-4-hydroxybenzoate.</text>
</comment>
<dbReference type="InterPro" id="IPR030470">
    <property type="entry name" value="UbiA_prenylTrfase_CS"/>
</dbReference>
<feature type="transmembrane region" description="Helical" evidence="11">
    <location>
        <begin position="211"/>
        <end position="232"/>
    </location>
</feature>
<dbReference type="NCBIfam" id="TIGR01474">
    <property type="entry name" value="ubiA_proteo"/>
    <property type="match status" value="1"/>
</dbReference>
<feature type="transmembrane region" description="Helical" evidence="11">
    <location>
        <begin position="50"/>
        <end position="71"/>
    </location>
</feature>
<evidence type="ECO:0000256" key="1">
    <source>
        <dbReference type="ARBA" id="ARBA00001946"/>
    </source>
</evidence>
<keyword evidence="7 11" id="KW-0831">Ubiquinone biosynthesis</keyword>
<comment type="pathway">
    <text evidence="11">Cofactor biosynthesis; ubiquinone biosynthesis.</text>
</comment>
<keyword evidence="8 11" id="KW-0812">Transmembrane</keyword>
<keyword evidence="6 11" id="KW-0808">Transferase</keyword>
<comment type="catalytic activity">
    <reaction evidence="11">
        <text>all-trans-octaprenyl diphosphate + 4-hydroxybenzoate = 4-hydroxy-3-(all-trans-octaprenyl)benzoate + diphosphate</text>
        <dbReference type="Rhea" id="RHEA:27782"/>
        <dbReference type="ChEBI" id="CHEBI:1617"/>
        <dbReference type="ChEBI" id="CHEBI:17879"/>
        <dbReference type="ChEBI" id="CHEBI:33019"/>
        <dbReference type="ChEBI" id="CHEBI:57711"/>
        <dbReference type="EC" id="2.5.1.39"/>
    </reaction>
</comment>
<evidence type="ECO:0000256" key="4">
    <source>
        <dbReference type="ARBA" id="ARBA00022475"/>
    </source>
</evidence>
<evidence type="ECO:0000256" key="6">
    <source>
        <dbReference type="ARBA" id="ARBA00022679"/>
    </source>
</evidence>
<dbReference type="InterPro" id="IPR006370">
    <property type="entry name" value="HB_polyprenyltransferase-like"/>
</dbReference>
<dbReference type="PANTHER" id="PTHR11048">
    <property type="entry name" value="PRENYLTRANSFERASES"/>
    <property type="match status" value="1"/>
</dbReference>
<dbReference type="CDD" id="cd13959">
    <property type="entry name" value="PT_UbiA_COQ2"/>
    <property type="match status" value="1"/>
</dbReference>
<keyword evidence="14" id="KW-1185">Reference proteome</keyword>
<feature type="transmembrane region" description="Helical" evidence="11">
    <location>
        <begin position="24"/>
        <end position="44"/>
    </location>
</feature>
<dbReference type="InterPro" id="IPR044878">
    <property type="entry name" value="UbiA_sf"/>
</dbReference>
<feature type="transmembrane region" description="Helical" evidence="11">
    <location>
        <begin position="268"/>
        <end position="288"/>
    </location>
</feature>
<evidence type="ECO:0000256" key="7">
    <source>
        <dbReference type="ARBA" id="ARBA00022688"/>
    </source>
</evidence>
<dbReference type="Gene3D" id="1.10.357.140">
    <property type="entry name" value="UbiA prenyltransferase"/>
    <property type="match status" value="1"/>
</dbReference>
<evidence type="ECO:0000256" key="5">
    <source>
        <dbReference type="ARBA" id="ARBA00022519"/>
    </source>
</evidence>
<dbReference type="PANTHER" id="PTHR11048:SF28">
    <property type="entry name" value="4-HYDROXYBENZOATE POLYPRENYLTRANSFERASE, MITOCHONDRIAL"/>
    <property type="match status" value="1"/>
</dbReference>
<comment type="caution">
    <text evidence="13">The sequence shown here is derived from an EMBL/GenBank/DDBJ whole genome shotgun (WGS) entry which is preliminary data.</text>
</comment>
<feature type="transmembrane region" description="Helical" evidence="11">
    <location>
        <begin position="238"/>
        <end position="256"/>
    </location>
</feature>
<keyword evidence="4 11" id="KW-1003">Cell membrane</keyword>
<dbReference type="RefSeq" id="WP_215820321.1">
    <property type="nucleotide sequence ID" value="NZ_JAGSOY010000030.1"/>
</dbReference>
<evidence type="ECO:0000256" key="8">
    <source>
        <dbReference type="ARBA" id="ARBA00022692"/>
    </source>
</evidence>
<feature type="transmembrane region" description="Helical" evidence="11">
    <location>
        <begin position="92"/>
        <end position="111"/>
    </location>
</feature>
<evidence type="ECO:0000256" key="12">
    <source>
        <dbReference type="NCBIfam" id="TIGR01474"/>
    </source>
</evidence>
<dbReference type="InterPro" id="IPR039653">
    <property type="entry name" value="Prenyltransferase"/>
</dbReference>
<evidence type="ECO:0000256" key="3">
    <source>
        <dbReference type="ARBA" id="ARBA00005985"/>
    </source>
</evidence>
<evidence type="ECO:0000256" key="9">
    <source>
        <dbReference type="ARBA" id="ARBA00022989"/>
    </source>
</evidence>
<keyword evidence="5 11" id="KW-0997">Cell inner membrane</keyword>
<organism evidence="13 14">
    <name type="scientific">Zooshikella harenae</name>
    <dbReference type="NCBI Taxonomy" id="2827238"/>
    <lineage>
        <taxon>Bacteria</taxon>
        <taxon>Pseudomonadati</taxon>
        <taxon>Pseudomonadota</taxon>
        <taxon>Gammaproteobacteria</taxon>
        <taxon>Oceanospirillales</taxon>
        <taxon>Zooshikellaceae</taxon>
        <taxon>Zooshikella</taxon>
    </lineage>
</organism>
<evidence type="ECO:0000256" key="10">
    <source>
        <dbReference type="ARBA" id="ARBA00023136"/>
    </source>
</evidence>
<reference evidence="13 14" key="1">
    <citation type="submission" date="2021-04" db="EMBL/GenBank/DDBJ databases">
        <authorList>
            <person name="Pira H."/>
            <person name="Risdian C."/>
            <person name="Wink J."/>
        </authorList>
    </citation>
    <scope>NUCLEOTIDE SEQUENCE [LARGE SCALE GENOMIC DNA]</scope>
    <source>
        <strain evidence="13 14">WH53</strain>
    </source>
</reference>
<comment type="subcellular location">
    <subcellularLocation>
        <location evidence="11">Cell inner membrane</location>
        <topology evidence="11">Multi-pass membrane protein</topology>
    </subcellularLocation>
    <subcellularLocation>
        <location evidence="2">Membrane</location>
        <topology evidence="2">Multi-pass membrane protein</topology>
    </subcellularLocation>
</comment>
<name>A0ABS5ZDF7_9GAMM</name>
<protein>
    <recommendedName>
        <fullName evidence="11 12">4-hydroxybenzoate octaprenyltransferase</fullName>
        <ecNumber evidence="11 12">2.5.1.39</ecNumber>
    </recommendedName>
    <alternativeName>
        <fullName evidence="11">4-HB polyprenyltransferase</fullName>
    </alternativeName>
</protein>
<sequence>MRVIQQQWPRLWAYSQLMRLNRPIGTYLLLWPTLWSLWIAAQGFPNIDLIIIFSLGVFLMRSAGCVINDFADRHLDGHVKRTQLRPLITGKASATEAIWLFFVLVLLSFLLVLQTNAYTILLSFGALALATCYPFMKRYTHFPQVVLGAAFSWSIPMAFSAQTGELSVTTWLLYAANLSWTVAYDTQYAMVDRDDDLQIGIKSTAILFGHADNLIIAILQLLALLLMVIVGIIQQLDWPFYTGLIAASLLFIYQHYLTHGRNRERCFLAFLNNHWVGLLIFLGTMTAFW</sequence>